<dbReference type="GO" id="GO:0008658">
    <property type="term" value="F:penicillin binding"/>
    <property type="evidence" value="ECO:0007669"/>
    <property type="project" value="InterPro"/>
</dbReference>
<evidence type="ECO:0000313" key="18">
    <source>
        <dbReference type="Proteomes" id="UP001168575"/>
    </source>
</evidence>
<keyword evidence="6" id="KW-0645">Protease</keyword>
<evidence type="ECO:0000256" key="5">
    <source>
        <dbReference type="ARBA" id="ARBA00022519"/>
    </source>
</evidence>
<sequence>MLQALLIGILTAVILALVAVSVLKIIDARAERDNVKAKKDFKEVGAKQVVATKRSVDGAEVGGKKGASANTSKLTKRIIGFGAFAGGIFVLLAGKLASMQLLGSSSYSKQANDNQYRTVNTPAARGMVTDRNGRTLVYSQNVSAVVAEKDVSDDPDTMRILSAVLGIPYGIVRKRILDSTSGAQSRRVVSETASDRDISWILEHKDKLPGVFVENRTVRKYTYGALAGHVLGYTGYPTEEEVANSQDNSLSLDVANGKSGIESQYNSLLSGDAGQRTVRVDADGNIVEVKNEIAAVRGSDLELTLDAHAQYIADSMLREKALDGKCSTGAVVCLDLATGGIVAMSSFPTYDPNRFTGGIPDEIWSLYSDENSRSPMLNRAISSTYAPGSTMKSMSAMAGLKYGLATTEETFNCTGYWDGFGEDDIQKCWNLNGHGNISLHTGIVVSCDVVFYEIAKRFFQHSSQGTGDISDTALQGVYESFGLGTKTGIDLSDEVAGRIPTPEWKKERWRNVPSNGNWTGGDYTNMIIGQGDVLVTPLQLACAYSTVATGKTMKPHLVKAIKNSEGDTVVETQLETLIHPELNESDIKFVREALHDMVTGDTNVTKVCNELGVDAAGKTGTAEHANEIPDTLFVGYAPYDDPKYVCACVLQHGNSATLDSAPIVINVLNAAIAGETDATLEVGTIAGYAGEELISGENEGASLGARGN</sequence>
<dbReference type="InterPro" id="IPR005311">
    <property type="entry name" value="PBP_dimer"/>
</dbReference>
<gene>
    <name evidence="17" type="primary">mrdA</name>
    <name evidence="17" type="ORF">Q3982_02215</name>
</gene>
<dbReference type="SUPFAM" id="SSF56519">
    <property type="entry name" value="Penicillin binding protein dimerisation domain"/>
    <property type="match status" value="1"/>
</dbReference>
<proteinExistence type="inferred from homology"/>
<dbReference type="GO" id="GO:0005886">
    <property type="term" value="C:plasma membrane"/>
    <property type="evidence" value="ECO:0007669"/>
    <property type="project" value="UniProtKB-SubCell"/>
</dbReference>
<keyword evidence="7 14" id="KW-0812">Transmembrane</keyword>
<dbReference type="InterPro" id="IPR050515">
    <property type="entry name" value="Beta-lactam/transpept"/>
</dbReference>
<dbReference type="PANTHER" id="PTHR30627">
    <property type="entry name" value="PEPTIDOGLYCAN D,D-TRANSPEPTIDASE"/>
    <property type="match status" value="1"/>
</dbReference>
<keyword evidence="11 14" id="KW-1133">Transmembrane helix</keyword>
<dbReference type="InterPro" id="IPR017790">
    <property type="entry name" value="Penicillin-binding_protein_2"/>
</dbReference>
<dbReference type="Pfam" id="PF03717">
    <property type="entry name" value="PBP_dimer"/>
    <property type="match status" value="1"/>
</dbReference>
<evidence type="ECO:0000256" key="2">
    <source>
        <dbReference type="ARBA" id="ARBA00004236"/>
    </source>
</evidence>
<dbReference type="GO" id="GO:0009002">
    <property type="term" value="F:serine-type D-Ala-D-Ala carboxypeptidase activity"/>
    <property type="evidence" value="ECO:0007669"/>
    <property type="project" value="UniProtKB-EC"/>
</dbReference>
<evidence type="ECO:0000256" key="3">
    <source>
        <dbReference type="ARBA" id="ARBA00007171"/>
    </source>
</evidence>
<keyword evidence="9" id="KW-0133">Cell shape</keyword>
<dbReference type="Gene3D" id="3.40.710.10">
    <property type="entry name" value="DD-peptidase/beta-lactamase superfamily"/>
    <property type="match status" value="1"/>
</dbReference>
<dbReference type="InterPro" id="IPR036138">
    <property type="entry name" value="PBP_dimer_sf"/>
</dbReference>
<dbReference type="GO" id="GO:0006508">
    <property type="term" value="P:proteolysis"/>
    <property type="evidence" value="ECO:0007669"/>
    <property type="project" value="UniProtKB-KW"/>
</dbReference>
<dbReference type="Proteomes" id="UP001168575">
    <property type="component" value="Unassembled WGS sequence"/>
</dbReference>
<evidence type="ECO:0000256" key="11">
    <source>
        <dbReference type="ARBA" id="ARBA00022989"/>
    </source>
</evidence>
<evidence type="ECO:0000256" key="13">
    <source>
        <dbReference type="ARBA" id="ARBA00023316"/>
    </source>
</evidence>
<dbReference type="Pfam" id="PF00905">
    <property type="entry name" value="Transpeptidase"/>
    <property type="match status" value="1"/>
</dbReference>
<dbReference type="NCBIfam" id="TIGR03423">
    <property type="entry name" value="pbp2_mrdA"/>
    <property type="match status" value="1"/>
</dbReference>
<dbReference type="SUPFAM" id="SSF56601">
    <property type="entry name" value="beta-lactamase/transpeptidase-like"/>
    <property type="match status" value="1"/>
</dbReference>
<dbReference type="InterPro" id="IPR012338">
    <property type="entry name" value="Beta-lactam/transpept-like"/>
</dbReference>
<keyword evidence="17" id="KW-0121">Carboxypeptidase</keyword>
<evidence type="ECO:0000256" key="9">
    <source>
        <dbReference type="ARBA" id="ARBA00022960"/>
    </source>
</evidence>
<reference evidence="17" key="1">
    <citation type="submission" date="2023-07" db="EMBL/GenBank/DDBJ databases">
        <title>Between Cages and Wild: Unraveling the Impact of Captivity on Animal Microbiomes and Antimicrobial Resistance.</title>
        <authorList>
            <person name="Schmartz G.P."/>
            <person name="Rehner J."/>
            <person name="Schuff M.J."/>
            <person name="Becker S.L."/>
            <person name="Kravczyk M."/>
            <person name="Gurevich A."/>
            <person name="Francke R."/>
            <person name="Mueller R."/>
            <person name="Keller V."/>
            <person name="Keller A."/>
        </authorList>
    </citation>
    <scope>NUCLEOTIDE SEQUENCE</scope>
    <source>
        <strain evidence="17">S12M_St_49</strain>
    </source>
</reference>
<evidence type="ECO:0000256" key="7">
    <source>
        <dbReference type="ARBA" id="ARBA00022692"/>
    </source>
</evidence>
<evidence type="ECO:0000256" key="8">
    <source>
        <dbReference type="ARBA" id="ARBA00022801"/>
    </source>
</evidence>
<dbReference type="GO" id="GO:0071555">
    <property type="term" value="P:cell wall organization"/>
    <property type="evidence" value="ECO:0007669"/>
    <property type="project" value="UniProtKB-KW"/>
</dbReference>
<name>A0AA43RJ53_9ACTN</name>
<comment type="subcellular location">
    <subcellularLocation>
        <location evidence="2">Cell membrane</location>
    </subcellularLocation>
    <subcellularLocation>
        <location evidence="1">Membrane</location>
        <topology evidence="1">Single-pass membrane protein</topology>
    </subcellularLocation>
</comment>
<keyword evidence="13" id="KW-0961">Cell wall biogenesis/degradation</keyword>
<dbReference type="InterPro" id="IPR001460">
    <property type="entry name" value="PCN-bd_Tpept"/>
</dbReference>
<evidence type="ECO:0000256" key="6">
    <source>
        <dbReference type="ARBA" id="ARBA00022670"/>
    </source>
</evidence>
<evidence type="ECO:0000313" key="17">
    <source>
        <dbReference type="EMBL" id="MDO4841475.1"/>
    </source>
</evidence>
<keyword evidence="18" id="KW-1185">Reference proteome</keyword>
<organism evidence="17 18">
    <name type="scientific">Phoenicibacter congonensis</name>
    <dbReference type="NCBI Taxonomy" id="1944646"/>
    <lineage>
        <taxon>Bacteria</taxon>
        <taxon>Bacillati</taxon>
        <taxon>Actinomycetota</taxon>
        <taxon>Coriobacteriia</taxon>
        <taxon>Eggerthellales</taxon>
        <taxon>Eggerthellaceae</taxon>
        <taxon>Phoenicibacter</taxon>
    </lineage>
</organism>
<protein>
    <submittedName>
        <fullName evidence="17">Penicillin-binding protein 2</fullName>
        <ecNumber evidence="17">3.4.16.4</ecNumber>
    </submittedName>
</protein>
<evidence type="ECO:0000256" key="4">
    <source>
        <dbReference type="ARBA" id="ARBA00022475"/>
    </source>
</evidence>
<comment type="caution">
    <text evidence="17">The sequence shown here is derived from an EMBL/GenBank/DDBJ whole genome shotgun (WGS) entry which is preliminary data.</text>
</comment>
<dbReference type="EC" id="3.4.16.4" evidence="17"/>
<feature type="domain" description="Penicillin-binding protein dimerisation" evidence="16">
    <location>
        <begin position="121"/>
        <end position="289"/>
    </location>
</feature>
<keyword evidence="5" id="KW-0997">Cell inner membrane</keyword>
<evidence type="ECO:0000256" key="12">
    <source>
        <dbReference type="ARBA" id="ARBA00023136"/>
    </source>
</evidence>
<dbReference type="AlphaFoldDB" id="A0AA43RJ53"/>
<evidence type="ECO:0000256" key="1">
    <source>
        <dbReference type="ARBA" id="ARBA00004167"/>
    </source>
</evidence>
<keyword evidence="4" id="KW-1003">Cell membrane</keyword>
<feature type="transmembrane region" description="Helical" evidence="14">
    <location>
        <begin position="78"/>
        <end position="97"/>
    </location>
</feature>
<keyword evidence="10" id="KW-0573">Peptidoglycan synthesis</keyword>
<evidence type="ECO:0000256" key="10">
    <source>
        <dbReference type="ARBA" id="ARBA00022984"/>
    </source>
</evidence>
<dbReference type="EMBL" id="JAUMVS010000020">
    <property type="protein sequence ID" value="MDO4841475.1"/>
    <property type="molecule type" value="Genomic_DNA"/>
</dbReference>
<feature type="domain" description="Penicillin-binding protein transpeptidase" evidence="15">
    <location>
        <begin position="329"/>
        <end position="664"/>
    </location>
</feature>
<comment type="similarity">
    <text evidence="3">Belongs to the transpeptidase family.</text>
</comment>
<evidence type="ECO:0000259" key="15">
    <source>
        <dbReference type="Pfam" id="PF00905"/>
    </source>
</evidence>
<feature type="transmembrane region" description="Helical" evidence="14">
    <location>
        <begin position="6"/>
        <end position="26"/>
    </location>
</feature>
<keyword evidence="8 17" id="KW-0378">Hydrolase</keyword>
<accession>A0AA43RJ53</accession>
<dbReference type="GO" id="GO:0008360">
    <property type="term" value="P:regulation of cell shape"/>
    <property type="evidence" value="ECO:0007669"/>
    <property type="project" value="UniProtKB-KW"/>
</dbReference>
<evidence type="ECO:0000256" key="14">
    <source>
        <dbReference type="SAM" id="Phobius"/>
    </source>
</evidence>
<dbReference type="GO" id="GO:0071972">
    <property type="term" value="F:peptidoglycan L,D-transpeptidase activity"/>
    <property type="evidence" value="ECO:0007669"/>
    <property type="project" value="TreeGrafter"/>
</dbReference>
<dbReference type="Gene3D" id="3.90.1310.10">
    <property type="entry name" value="Penicillin-binding protein 2a (Domain 2)"/>
    <property type="match status" value="1"/>
</dbReference>
<dbReference type="GO" id="GO:0009252">
    <property type="term" value="P:peptidoglycan biosynthetic process"/>
    <property type="evidence" value="ECO:0007669"/>
    <property type="project" value="UniProtKB-KW"/>
</dbReference>
<keyword evidence="12 14" id="KW-0472">Membrane</keyword>
<dbReference type="PANTHER" id="PTHR30627:SF2">
    <property type="entry name" value="PEPTIDOGLYCAN D,D-TRANSPEPTIDASE MRDA"/>
    <property type="match status" value="1"/>
</dbReference>
<evidence type="ECO:0000259" key="16">
    <source>
        <dbReference type="Pfam" id="PF03717"/>
    </source>
</evidence>